<dbReference type="EC" id="3.2.2.n1" evidence="2"/>
<dbReference type="EMBL" id="AYZI01000006">
    <property type="protein sequence ID" value="KRM91317.1"/>
    <property type="molecule type" value="Genomic_DNA"/>
</dbReference>
<comment type="similarity">
    <text evidence="1 2">Belongs to the LOG family.</text>
</comment>
<dbReference type="PANTHER" id="PTHR31223">
    <property type="entry name" value="LOG FAMILY PROTEIN YJL055W"/>
    <property type="match status" value="1"/>
</dbReference>
<dbReference type="GO" id="GO:0009691">
    <property type="term" value="P:cytokinin biosynthetic process"/>
    <property type="evidence" value="ECO:0007669"/>
    <property type="project" value="UniProtKB-UniRule"/>
</dbReference>
<dbReference type="InterPro" id="IPR005269">
    <property type="entry name" value="LOG"/>
</dbReference>
<organism evidence="3 4">
    <name type="scientific">Fructilactobacillus florum DSM 22689 = JCM 16035</name>
    <dbReference type="NCBI Taxonomy" id="1423745"/>
    <lineage>
        <taxon>Bacteria</taxon>
        <taxon>Bacillati</taxon>
        <taxon>Bacillota</taxon>
        <taxon>Bacilli</taxon>
        <taxon>Lactobacillales</taxon>
        <taxon>Lactobacillaceae</taxon>
        <taxon>Fructilactobacillus</taxon>
    </lineage>
</organism>
<sequence>MKRLAVYCGAYTGKNPAYRLAATQLGKMMNERDLELVYGGGTVGLMGIIAQSVLDGGGKVHGIMPHFLRDREGTVENGAELEFVPNMAVRKQRMLDLSDACLALPGGPGTLEEIIEAFSWAVLGQSSNPCAFYNVDGYYTQLANMFDRMTADGYLTDDNRAKLYFSDSFSDIFNFMENYQQPKIREYD</sequence>
<dbReference type="PANTHER" id="PTHR31223:SF70">
    <property type="entry name" value="LOG FAMILY PROTEIN YJL055W"/>
    <property type="match status" value="1"/>
</dbReference>
<evidence type="ECO:0000313" key="4">
    <source>
        <dbReference type="Proteomes" id="UP000051586"/>
    </source>
</evidence>
<comment type="caution">
    <text evidence="3">The sequence shown here is derived from an EMBL/GenBank/DDBJ whole genome shotgun (WGS) entry which is preliminary data.</text>
</comment>
<dbReference type="NCBIfam" id="TIGR00730">
    <property type="entry name" value="Rossman fold protein, TIGR00730 family"/>
    <property type="match status" value="1"/>
</dbReference>
<dbReference type="GO" id="GO:0005829">
    <property type="term" value="C:cytosol"/>
    <property type="evidence" value="ECO:0007669"/>
    <property type="project" value="TreeGrafter"/>
</dbReference>
<reference evidence="3 4" key="1">
    <citation type="journal article" date="2015" name="Genome Announc.">
        <title>Expanding the biotechnology potential of lactobacilli through comparative genomics of 213 strains and associated genera.</title>
        <authorList>
            <person name="Sun Z."/>
            <person name="Harris H.M."/>
            <person name="McCann A."/>
            <person name="Guo C."/>
            <person name="Argimon S."/>
            <person name="Zhang W."/>
            <person name="Yang X."/>
            <person name="Jeffery I.B."/>
            <person name="Cooney J.C."/>
            <person name="Kagawa T.F."/>
            <person name="Liu W."/>
            <person name="Song Y."/>
            <person name="Salvetti E."/>
            <person name="Wrobel A."/>
            <person name="Rasinkangas P."/>
            <person name="Parkhill J."/>
            <person name="Rea M.C."/>
            <person name="O'Sullivan O."/>
            <person name="Ritari J."/>
            <person name="Douillard F.P."/>
            <person name="Paul Ross R."/>
            <person name="Yang R."/>
            <person name="Briner A.E."/>
            <person name="Felis G.E."/>
            <person name="de Vos W.M."/>
            <person name="Barrangou R."/>
            <person name="Klaenhammer T.R."/>
            <person name="Caufield P.W."/>
            <person name="Cui Y."/>
            <person name="Zhang H."/>
            <person name="O'Toole P.W."/>
        </authorList>
    </citation>
    <scope>NUCLEOTIDE SEQUENCE [LARGE SCALE GENOMIC DNA]</scope>
    <source>
        <strain evidence="3 4">DSM 22689</strain>
    </source>
</reference>
<evidence type="ECO:0000256" key="2">
    <source>
        <dbReference type="RuleBase" id="RU363015"/>
    </source>
</evidence>
<proteinExistence type="inferred from homology"/>
<accession>A0A0R2CIZ1</accession>
<evidence type="ECO:0000256" key="1">
    <source>
        <dbReference type="ARBA" id="ARBA00006763"/>
    </source>
</evidence>
<dbReference type="GO" id="GO:0016799">
    <property type="term" value="F:hydrolase activity, hydrolyzing N-glycosyl compounds"/>
    <property type="evidence" value="ECO:0007669"/>
    <property type="project" value="TreeGrafter"/>
</dbReference>
<gene>
    <name evidence="3" type="ORF">FC87_GL001037</name>
</gene>
<name>A0A0R2CIZ1_9LACO</name>
<dbReference type="AlphaFoldDB" id="A0A0R2CIZ1"/>
<evidence type="ECO:0000313" key="3">
    <source>
        <dbReference type="EMBL" id="KRM91317.1"/>
    </source>
</evidence>
<dbReference type="STRING" id="1423745.GCA_001311215_01221"/>
<dbReference type="SUPFAM" id="SSF102405">
    <property type="entry name" value="MCP/YpsA-like"/>
    <property type="match status" value="1"/>
</dbReference>
<protein>
    <recommendedName>
        <fullName evidence="2">Cytokinin riboside 5'-monophosphate phosphoribohydrolase</fullName>
        <ecNumber evidence="2">3.2.2.n1</ecNumber>
    </recommendedName>
</protein>
<dbReference type="RefSeq" id="WP_009166444.1">
    <property type="nucleotide sequence ID" value="NZ_AYZI01000006.1"/>
</dbReference>
<dbReference type="Proteomes" id="UP000051586">
    <property type="component" value="Unassembled WGS sequence"/>
</dbReference>
<dbReference type="InterPro" id="IPR031100">
    <property type="entry name" value="LOG_fam"/>
</dbReference>
<dbReference type="Pfam" id="PF03641">
    <property type="entry name" value="Lysine_decarbox"/>
    <property type="match status" value="1"/>
</dbReference>
<keyword evidence="2" id="KW-0378">Hydrolase</keyword>
<dbReference type="PATRIC" id="fig|1423745.4.peg.1100"/>
<dbReference type="Gene3D" id="3.40.50.450">
    <property type="match status" value="1"/>
</dbReference>
<keyword evidence="2" id="KW-0203">Cytokinin biosynthesis</keyword>